<comment type="caution">
    <text evidence="1">The sequence shown here is derived from an EMBL/GenBank/DDBJ whole genome shotgun (WGS) entry which is preliminary data.</text>
</comment>
<evidence type="ECO:0000313" key="1">
    <source>
        <dbReference type="EMBL" id="KAI5665610.1"/>
    </source>
</evidence>
<gene>
    <name evidence="1" type="ORF">M9H77_15463</name>
</gene>
<keyword evidence="2" id="KW-1185">Reference proteome</keyword>
<organism evidence="1 2">
    <name type="scientific">Catharanthus roseus</name>
    <name type="common">Madagascar periwinkle</name>
    <name type="synonym">Vinca rosea</name>
    <dbReference type="NCBI Taxonomy" id="4058"/>
    <lineage>
        <taxon>Eukaryota</taxon>
        <taxon>Viridiplantae</taxon>
        <taxon>Streptophyta</taxon>
        <taxon>Embryophyta</taxon>
        <taxon>Tracheophyta</taxon>
        <taxon>Spermatophyta</taxon>
        <taxon>Magnoliopsida</taxon>
        <taxon>eudicotyledons</taxon>
        <taxon>Gunneridae</taxon>
        <taxon>Pentapetalae</taxon>
        <taxon>asterids</taxon>
        <taxon>lamiids</taxon>
        <taxon>Gentianales</taxon>
        <taxon>Apocynaceae</taxon>
        <taxon>Rauvolfioideae</taxon>
        <taxon>Vinceae</taxon>
        <taxon>Catharanthinae</taxon>
        <taxon>Catharanthus</taxon>
    </lineage>
</organism>
<sequence length="109" mass="12274">MSYAFIPKQRTICVQAIDFKGDYALRKLVELTVYLDCFLWNSTIKRKNTITAVGSLTLHTRKTCEYGRNIAYSHNKSSRNAETLGMMAGNLLILGSMLQNRHSALIVSS</sequence>
<reference evidence="2" key="1">
    <citation type="journal article" date="2023" name="Nat. Plants">
        <title>Single-cell RNA sequencing provides a high-resolution roadmap for understanding the multicellular compartmentation of specialized metabolism.</title>
        <authorList>
            <person name="Sun S."/>
            <person name="Shen X."/>
            <person name="Li Y."/>
            <person name="Li Y."/>
            <person name="Wang S."/>
            <person name="Li R."/>
            <person name="Zhang H."/>
            <person name="Shen G."/>
            <person name="Guo B."/>
            <person name="Wei J."/>
            <person name="Xu J."/>
            <person name="St-Pierre B."/>
            <person name="Chen S."/>
            <person name="Sun C."/>
        </authorList>
    </citation>
    <scope>NUCLEOTIDE SEQUENCE [LARGE SCALE GENOMIC DNA]</scope>
</reference>
<dbReference type="Proteomes" id="UP001060085">
    <property type="component" value="Linkage Group LG04"/>
</dbReference>
<evidence type="ECO:0000313" key="2">
    <source>
        <dbReference type="Proteomes" id="UP001060085"/>
    </source>
</evidence>
<name>A0ACC0AZ45_CATRO</name>
<protein>
    <submittedName>
        <fullName evidence="1">Uncharacterized protein</fullName>
    </submittedName>
</protein>
<dbReference type="EMBL" id="CM044704">
    <property type="protein sequence ID" value="KAI5665610.1"/>
    <property type="molecule type" value="Genomic_DNA"/>
</dbReference>
<accession>A0ACC0AZ45</accession>
<proteinExistence type="predicted"/>